<dbReference type="AlphaFoldDB" id="A0A6A4NGJ0"/>
<dbReference type="OrthoDB" id="1883087at2759"/>
<dbReference type="CDD" id="cd00121">
    <property type="entry name" value="MATH"/>
    <property type="match status" value="2"/>
</dbReference>
<sequence>MDFQHGISRFISDAPPVHYTLKVQLFSLLTKNSIEKYESGEFEAGGYNWKLVVYPSGNMCKNVKDHISLHLALVGASSLHPDMEIHVKFRLFLLDQNHDNYLVLQDALGKERRFHKMKSECGFDEFIPLKEFNDESKGYLVEDMCVFGAEVFVCKEINKGKGESLVMVKDAIGYKHLWGIDNVLSILDSECHVSKPFNAAKYQWVIKLYPKGKGIGLGSGYMSLFLALADPTTLPPDSKIYTQILLRIVDQKQSNHIVGKFNWWFSASNNENGYPRYMLPSTLTGQFVGYVLKDKCLVEAEITVLGVVDALS</sequence>
<evidence type="ECO:0000313" key="2">
    <source>
        <dbReference type="EMBL" id="KAE9592786.1"/>
    </source>
</evidence>
<dbReference type="PROSITE" id="PS50144">
    <property type="entry name" value="MATH"/>
    <property type="match status" value="2"/>
</dbReference>
<dbReference type="SMART" id="SM00061">
    <property type="entry name" value="MATH"/>
    <property type="match status" value="2"/>
</dbReference>
<dbReference type="SUPFAM" id="SSF49599">
    <property type="entry name" value="TRAF domain-like"/>
    <property type="match status" value="2"/>
</dbReference>
<dbReference type="InterPro" id="IPR002083">
    <property type="entry name" value="MATH/TRAF_dom"/>
</dbReference>
<comment type="caution">
    <text evidence="2">The sequence shown here is derived from an EMBL/GenBank/DDBJ whole genome shotgun (WGS) entry which is preliminary data.</text>
</comment>
<dbReference type="GO" id="GO:0016787">
    <property type="term" value="F:hydrolase activity"/>
    <property type="evidence" value="ECO:0007669"/>
    <property type="project" value="UniProtKB-KW"/>
</dbReference>
<feature type="domain" description="MATH" evidence="1">
    <location>
        <begin position="16"/>
        <end position="151"/>
    </location>
</feature>
<evidence type="ECO:0000313" key="3">
    <source>
        <dbReference type="Proteomes" id="UP000447434"/>
    </source>
</evidence>
<evidence type="ECO:0000259" key="1">
    <source>
        <dbReference type="PROSITE" id="PS50144"/>
    </source>
</evidence>
<dbReference type="PANTHER" id="PTHR46162:SF2">
    <property type="entry name" value="ANKYRIN REPEAT-CONTAINING PROTEIN-RELATED"/>
    <property type="match status" value="1"/>
</dbReference>
<proteinExistence type="predicted"/>
<name>A0A6A4NGJ0_LUPAL</name>
<keyword evidence="2" id="KW-0378">Hydrolase</keyword>
<keyword evidence="3" id="KW-1185">Reference proteome</keyword>
<dbReference type="PANTHER" id="PTHR46162">
    <property type="entry name" value="TRAF-LIKE FAMILY PROTEIN"/>
    <property type="match status" value="1"/>
</dbReference>
<organism evidence="2 3">
    <name type="scientific">Lupinus albus</name>
    <name type="common">White lupine</name>
    <name type="synonym">Lupinus termis</name>
    <dbReference type="NCBI Taxonomy" id="3870"/>
    <lineage>
        <taxon>Eukaryota</taxon>
        <taxon>Viridiplantae</taxon>
        <taxon>Streptophyta</taxon>
        <taxon>Embryophyta</taxon>
        <taxon>Tracheophyta</taxon>
        <taxon>Spermatophyta</taxon>
        <taxon>Magnoliopsida</taxon>
        <taxon>eudicotyledons</taxon>
        <taxon>Gunneridae</taxon>
        <taxon>Pentapetalae</taxon>
        <taxon>rosids</taxon>
        <taxon>fabids</taxon>
        <taxon>Fabales</taxon>
        <taxon>Fabaceae</taxon>
        <taxon>Papilionoideae</taxon>
        <taxon>50 kb inversion clade</taxon>
        <taxon>genistoids sensu lato</taxon>
        <taxon>core genistoids</taxon>
        <taxon>Genisteae</taxon>
        <taxon>Lupinus</taxon>
    </lineage>
</organism>
<dbReference type="EMBL" id="WOCE01000019">
    <property type="protein sequence ID" value="KAE9592786.1"/>
    <property type="molecule type" value="Genomic_DNA"/>
</dbReference>
<dbReference type="Pfam" id="PF22486">
    <property type="entry name" value="MATH_2"/>
    <property type="match status" value="2"/>
</dbReference>
<dbReference type="Proteomes" id="UP000447434">
    <property type="component" value="Chromosome 19"/>
</dbReference>
<dbReference type="Gene3D" id="2.60.210.10">
    <property type="entry name" value="Apoptosis, Tumor Necrosis Factor Receptor Associated Protein 2, Chain A"/>
    <property type="match status" value="2"/>
</dbReference>
<gene>
    <name evidence="2" type="ORF">Lalb_Chr19g0132901</name>
</gene>
<dbReference type="InterPro" id="IPR008974">
    <property type="entry name" value="TRAF-like"/>
</dbReference>
<protein>
    <submittedName>
        <fullName evidence="2">Putative ubiquitinyl hydrolase 1</fullName>
    </submittedName>
</protein>
<accession>A0A6A4NGJ0</accession>
<feature type="domain" description="MATH" evidence="1">
    <location>
        <begin position="173"/>
        <end position="302"/>
    </location>
</feature>
<reference evidence="3" key="1">
    <citation type="journal article" date="2020" name="Nat. Commun.">
        <title>Genome sequence of the cluster root forming white lupin.</title>
        <authorList>
            <person name="Hufnagel B."/>
            <person name="Marques A."/>
            <person name="Soriano A."/>
            <person name="Marques L."/>
            <person name="Divol F."/>
            <person name="Doumas P."/>
            <person name="Sallet E."/>
            <person name="Mancinotti D."/>
            <person name="Carrere S."/>
            <person name="Marande W."/>
            <person name="Arribat S."/>
            <person name="Keller J."/>
            <person name="Huneau C."/>
            <person name="Blein T."/>
            <person name="Aime D."/>
            <person name="Laguerre M."/>
            <person name="Taylor J."/>
            <person name="Schubert V."/>
            <person name="Nelson M."/>
            <person name="Geu-Flores F."/>
            <person name="Crespi M."/>
            <person name="Gallardo-Guerrero K."/>
            <person name="Delaux P.-M."/>
            <person name="Salse J."/>
            <person name="Berges H."/>
            <person name="Guyot R."/>
            <person name="Gouzy J."/>
            <person name="Peret B."/>
        </authorList>
    </citation>
    <scope>NUCLEOTIDE SEQUENCE [LARGE SCALE GENOMIC DNA]</scope>
    <source>
        <strain evidence="3">cv. Amiga</strain>
    </source>
</reference>